<gene>
    <name evidence="11 13" type="primary">hisC</name>
    <name evidence="13" type="ORF">CA12_38300</name>
</gene>
<dbReference type="PANTHER" id="PTHR42885">
    <property type="entry name" value="HISTIDINOL-PHOSPHATE AMINOTRANSFERASE-RELATED"/>
    <property type="match status" value="1"/>
</dbReference>
<proteinExistence type="inferred from homology"/>
<dbReference type="InterPro" id="IPR015424">
    <property type="entry name" value="PyrdxlP-dep_Trfase"/>
</dbReference>
<evidence type="ECO:0000256" key="8">
    <source>
        <dbReference type="ARBA" id="ARBA00022898"/>
    </source>
</evidence>
<dbReference type="AlphaFoldDB" id="A0A517PE98"/>
<evidence type="ECO:0000256" key="2">
    <source>
        <dbReference type="ARBA" id="ARBA00005011"/>
    </source>
</evidence>
<dbReference type="EMBL" id="CP036265">
    <property type="protein sequence ID" value="QDT17699.1"/>
    <property type="molecule type" value="Genomic_DNA"/>
</dbReference>
<evidence type="ECO:0000256" key="6">
    <source>
        <dbReference type="ARBA" id="ARBA00022605"/>
    </source>
</evidence>
<dbReference type="GO" id="GO:0004400">
    <property type="term" value="F:histidinol-phosphate transaminase activity"/>
    <property type="evidence" value="ECO:0007669"/>
    <property type="project" value="UniProtKB-UniRule"/>
</dbReference>
<evidence type="ECO:0000256" key="1">
    <source>
        <dbReference type="ARBA" id="ARBA00001933"/>
    </source>
</evidence>
<comment type="similarity">
    <text evidence="3 11">Belongs to the class-II pyridoxal-phosphate-dependent aminotransferase family. Histidinol-phosphate aminotransferase subfamily.</text>
</comment>
<dbReference type="UniPathway" id="UPA00031">
    <property type="reaction ID" value="UER00012"/>
</dbReference>
<keyword evidence="7 11" id="KW-0808">Transferase</keyword>
<keyword evidence="6 11" id="KW-0028">Amino-acid biosynthesis</keyword>
<dbReference type="Pfam" id="PF00155">
    <property type="entry name" value="Aminotran_1_2"/>
    <property type="match status" value="1"/>
</dbReference>
<evidence type="ECO:0000256" key="7">
    <source>
        <dbReference type="ARBA" id="ARBA00022679"/>
    </source>
</evidence>
<dbReference type="PROSITE" id="PS00599">
    <property type="entry name" value="AA_TRANSFER_CLASS_2"/>
    <property type="match status" value="1"/>
</dbReference>
<evidence type="ECO:0000259" key="12">
    <source>
        <dbReference type="Pfam" id="PF00155"/>
    </source>
</evidence>
<name>A0A517PE98_9PLAN</name>
<accession>A0A517PE98</accession>
<dbReference type="HAMAP" id="MF_01023">
    <property type="entry name" value="HisC_aminotrans_2"/>
    <property type="match status" value="1"/>
</dbReference>
<evidence type="ECO:0000256" key="3">
    <source>
        <dbReference type="ARBA" id="ARBA00007970"/>
    </source>
</evidence>
<comment type="subunit">
    <text evidence="4 11">Homodimer.</text>
</comment>
<evidence type="ECO:0000256" key="9">
    <source>
        <dbReference type="ARBA" id="ARBA00023102"/>
    </source>
</evidence>
<feature type="modified residue" description="N6-(pyridoxal phosphate)lysine" evidence="11">
    <location>
        <position position="196"/>
    </location>
</feature>
<dbReference type="Proteomes" id="UP000318741">
    <property type="component" value="Chromosome"/>
</dbReference>
<keyword evidence="9 11" id="KW-0368">Histidine biosynthesis</keyword>
<dbReference type="Gene3D" id="3.40.640.10">
    <property type="entry name" value="Type I PLP-dependent aspartate aminotransferase-like (Major domain)"/>
    <property type="match status" value="1"/>
</dbReference>
<dbReference type="PANTHER" id="PTHR42885:SF2">
    <property type="entry name" value="HISTIDINOL-PHOSPHATE AMINOTRANSFERASE"/>
    <property type="match status" value="1"/>
</dbReference>
<evidence type="ECO:0000313" key="13">
    <source>
        <dbReference type="EMBL" id="QDT17699.1"/>
    </source>
</evidence>
<comment type="cofactor">
    <cofactor evidence="1 11">
        <name>pyridoxal 5'-phosphate</name>
        <dbReference type="ChEBI" id="CHEBI:597326"/>
    </cofactor>
</comment>
<dbReference type="InterPro" id="IPR005861">
    <property type="entry name" value="HisP_aminotrans"/>
</dbReference>
<dbReference type="GO" id="GO:0000105">
    <property type="term" value="P:L-histidine biosynthetic process"/>
    <property type="evidence" value="ECO:0007669"/>
    <property type="project" value="UniProtKB-UniRule"/>
</dbReference>
<dbReference type="Gene3D" id="3.90.1150.10">
    <property type="entry name" value="Aspartate Aminotransferase, domain 1"/>
    <property type="match status" value="1"/>
</dbReference>
<dbReference type="InterPro" id="IPR015421">
    <property type="entry name" value="PyrdxlP-dep_Trfase_major"/>
</dbReference>
<dbReference type="CDD" id="cd00609">
    <property type="entry name" value="AAT_like"/>
    <property type="match status" value="1"/>
</dbReference>
<evidence type="ECO:0000256" key="11">
    <source>
        <dbReference type="HAMAP-Rule" id="MF_01023"/>
    </source>
</evidence>
<comment type="pathway">
    <text evidence="2 11">Amino-acid biosynthesis; L-histidine biosynthesis; L-histidine from 5-phospho-alpha-D-ribose 1-diphosphate: step 7/9.</text>
</comment>
<dbReference type="InterPro" id="IPR001917">
    <property type="entry name" value="Aminotrans_II_pyridoxalP_BS"/>
</dbReference>
<organism evidence="13 14">
    <name type="scientific">Alienimonas californiensis</name>
    <dbReference type="NCBI Taxonomy" id="2527989"/>
    <lineage>
        <taxon>Bacteria</taxon>
        <taxon>Pseudomonadati</taxon>
        <taxon>Planctomycetota</taxon>
        <taxon>Planctomycetia</taxon>
        <taxon>Planctomycetales</taxon>
        <taxon>Planctomycetaceae</taxon>
        <taxon>Alienimonas</taxon>
    </lineage>
</organism>
<evidence type="ECO:0000256" key="5">
    <source>
        <dbReference type="ARBA" id="ARBA00022576"/>
    </source>
</evidence>
<evidence type="ECO:0000256" key="4">
    <source>
        <dbReference type="ARBA" id="ARBA00011738"/>
    </source>
</evidence>
<evidence type="ECO:0000256" key="10">
    <source>
        <dbReference type="ARBA" id="ARBA00047481"/>
    </source>
</evidence>
<reference evidence="13 14" key="1">
    <citation type="submission" date="2019-02" db="EMBL/GenBank/DDBJ databases">
        <title>Deep-cultivation of Planctomycetes and their phenomic and genomic characterization uncovers novel biology.</title>
        <authorList>
            <person name="Wiegand S."/>
            <person name="Jogler M."/>
            <person name="Boedeker C."/>
            <person name="Pinto D."/>
            <person name="Vollmers J."/>
            <person name="Rivas-Marin E."/>
            <person name="Kohn T."/>
            <person name="Peeters S.H."/>
            <person name="Heuer A."/>
            <person name="Rast P."/>
            <person name="Oberbeckmann S."/>
            <person name="Bunk B."/>
            <person name="Jeske O."/>
            <person name="Meyerdierks A."/>
            <person name="Storesund J.E."/>
            <person name="Kallscheuer N."/>
            <person name="Luecker S."/>
            <person name="Lage O.M."/>
            <person name="Pohl T."/>
            <person name="Merkel B.J."/>
            <person name="Hornburger P."/>
            <person name="Mueller R.-W."/>
            <person name="Bruemmer F."/>
            <person name="Labrenz M."/>
            <person name="Spormann A.M."/>
            <person name="Op den Camp H."/>
            <person name="Overmann J."/>
            <person name="Amann R."/>
            <person name="Jetten M.S.M."/>
            <person name="Mascher T."/>
            <person name="Medema M.H."/>
            <person name="Devos D.P."/>
            <person name="Kaster A.-K."/>
            <person name="Ovreas L."/>
            <person name="Rohde M."/>
            <person name="Galperin M.Y."/>
            <person name="Jogler C."/>
        </authorList>
    </citation>
    <scope>NUCLEOTIDE SEQUENCE [LARGE SCALE GENOMIC DNA]</scope>
    <source>
        <strain evidence="13 14">CA12</strain>
    </source>
</reference>
<dbReference type="GO" id="GO:0030170">
    <property type="term" value="F:pyridoxal phosphate binding"/>
    <property type="evidence" value="ECO:0007669"/>
    <property type="project" value="InterPro"/>
</dbReference>
<comment type="catalytic activity">
    <reaction evidence="10 11">
        <text>L-histidinol phosphate + 2-oxoglutarate = 3-(imidazol-4-yl)-2-oxopropyl phosphate + L-glutamate</text>
        <dbReference type="Rhea" id="RHEA:23744"/>
        <dbReference type="ChEBI" id="CHEBI:16810"/>
        <dbReference type="ChEBI" id="CHEBI:29985"/>
        <dbReference type="ChEBI" id="CHEBI:57766"/>
        <dbReference type="ChEBI" id="CHEBI:57980"/>
        <dbReference type="EC" id="2.6.1.9"/>
    </reaction>
</comment>
<dbReference type="InterPro" id="IPR004839">
    <property type="entry name" value="Aminotransferase_I/II_large"/>
</dbReference>
<dbReference type="EC" id="2.6.1.9" evidence="11"/>
<dbReference type="SUPFAM" id="SSF53383">
    <property type="entry name" value="PLP-dependent transferases"/>
    <property type="match status" value="1"/>
</dbReference>
<keyword evidence="8 11" id="KW-0663">Pyridoxal phosphate</keyword>
<dbReference type="KEGG" id="acaf:CA12_38300"/>
<feature type="domain" description="Aminotransferase class I/classII large" evidence="12">
    <location>
        <begin position="1"/>
        <end position="334"/>
    </location>
</feature>
<evidence type="ECO:0000313" key="14">
    <source>
        <dbReference type="Proteomes" id="UP000318741"/>
    </source>
</evidence>
<protein>
    <recommendedName>
        <fullName evidence="11">Histidinol-phosphate aminotransferase</fullName>
        <ecNumber evidence="11">2.6.1.9</ecNumber>
    </recommendedName>
    <alternativeName>
        <fullName evidence="11">Imidazole acetol-phosphate transaminase</fullName>
    </alternativeName>
</protein>
<keyword evidence="14" id="KW-1185">Reference proteome</keyword>
<keyword evidence="5 11" id="KW-0032">Aminotransferase</keyword>
<sequence>MKLNTNELPFPPPPAAVEAIRAAAGERLNRYPDPTGLAFRQAAADRLGLEPDWILPGNGSDEILTLLIRTFCRSADSGGDGGGDLIVSPHPTYTLYRTLAEIQNCPFEAVPLNGDWSWNWERVEAVKQRARLFFVPVPNSPSGTVWPAETLERLIPDDGLLILDGAYADFEDGRLGLDLLNGPHGDRIVLTRTLSKSYGLAGLRMGFAAARPEVIAAMAKVKDSYNCDTLALAGGAAALRDADWLDETVRTVLAERERLTDGLTALGFDVQPSGGNFVFCTHPDGQHSARFDMLKERRILVRYFAFKAWPDGTPDGLRITVGTPAETDALLTALESFAV</sequence>
<dbReference type="InterPro" id="IPR015422">
    <property type="entry name" value="PyrdxlP-dep_Trfase_small"/>
</dbReference>